<dbReference type="InterPro" id="IPR011042">
    <property type="entry name" value="6-blade_b-propeller_TolB-like"/>
</dbReference>
<dbReference type="Gene3D" id="2.120.10.30">
    <property type="entry name" value="TolB, C-terminal domain"/>
    <property type="match status" value="1"/>
</dbReference>
<evidence type="ECO:0000259" key="4">
    <source>
        <dbReference type="Pfam" id="PF00326"/>
    </source>
</evidence>
<comment type="caution">
    <text evidence="5">The sequence shown here is derived from an EMBL/GenBank/DDBJ whole genome shotgun (WGS) entry which is preliminary data.</text>
</comment>
<feature type="signal peptide" evidence="3">
    <location>
        <begin position="1"/>
        <end position="22"/>
    </location>
</feature>
<feature type="transmembrane region" description="Helical" evidence="2">
    <location>
        <begin position="1244"/>
        <end position="1267"/>
    </location>
</feature>
<feature type="domain" description="Peptidase S9 prolyl oligopeptidase catalytic" evidence="4">
    <location>
        <begin position="471"/>
        <end position="671"/>
    </location>
</feature>
<dbReference type="Proteomes" id="UP000663844">
    <property type="component" value="Unassembled WGS sequence"/>
</dbReference>
<dbReference type="Pfam" id="PF00326">
    <property type="entry name" value="Peptidase_S9"/>
    <property type="match status" value="1"/>
</dbReference>
<feature type="transmembrane region" description="Helical" evidence="2">
    <location>
        <begin position="937"/>
        <end position="959"/>
    </location>
</feature>
<dbReference type="PANTHER" id="PTHR42776:SF27">
    <property type="entry name" value="DIPEPTIDYL PEPTIDASE FAMILY MEMBER 6"/>
    <property type="match status" value="1"/>
</dbReference>
<evidence type="ECO:0000256" key="2">
    <source>
        <dbReference type="SAM" id="Phobius"/>
    </source>
</evidence>
<sequence length="1305" mass="148827">MKSIVVMLIQLYLLLLLQILSCFSIETKSKLNFDEFFNYTTFPLLKFSSTGRHLLIQTKRPSWNTNSYENTLWLYDIRNQTKKFITTNLRTSIQPQWSPSGNYIVFLPKNHSSINKQQSEEYIYLYSLHSDTVLPIQIGIETPLALTWSNNDSSIYLAVKSIEEENDLWKDVIQYRENVIRKTSIIYRIDFNSNNHSLPVQKSLIRNVSFLINQLLYTPFGEKLIFSSASVIIENLDDFELYFIDLRNISALSKLTNNEIVETALQLSIDGQHLFFLAWHRSSNKKRFNDTQNRVYSINLANGIITRFGEHFDGSIEGYTITSDARVYILGQLGTEIQVYSQKLSTKDLIHHSGWNGTYESIVSSYNHRSIAFVYSSLRKPMEVYFIDTMSQLISAKVITNENYLFTQRNLPKTKVYNWRNEEDHRLIEGLLHYPPEKFQSKNLPLLVLIHSGPYAASLNRLNLAWNNWATLAASEGWLVFEPNYRGSTGYGNRFLSEIRAKPLSLPGKDILCGIDQLIKDGLVDPYKLAVGGFSYGGILTNWLITQTKRFNVALSAAGAVDLTSTWGMMDIPELISYLYGGFPWEVPHIYQNEAPIYHLDKVRTPTHIVTGENDVRVPTSQSYILERGLRYLDIPVKLITFPKGGHSLSINPWHGKIKVREELKWLQQYGNQSMSRNKSNNSERHKSTYLYNARPTISSAGDFRVSASAMFQALNASCQLSNQTISNRLTQFYSSQYVSASVTPVQVLQSQTQAFVAQFISSITHDFLLSISTIRKTTQSNSLLAGQFTNYYLYTPSNNYVDSYSQSYGNCNCASSATCSLASLIYDSKGSKVLFIVPGMYIACYTIEALLQSNLQCFYNETCINQIQSYFTKYLSMNLTTLDVSLLVQFHMNSTIEDLVNEFMVEEWNSSTIYEGYYKECQPSKCSYSYQAKNDLIYIITTVIGLVGGLITVLKLIIPRLVKMMRRKKEQTKSETVNYTLHQVCTSIFVTDSWISYLYNARPTISSAGDFRVSASAMFQALNASCQLSNQTISNRLTQFYSSQYVSASVTPVQVLQSQTQAFVAQFISSITHDFLLSISTIRKTTQSNSLLAGQFTNYYLYTPSNNYVDSYSQSYGNCNCASSATCSLASLIYDSKGSKVLFIVPGMYIACYTIEALLQSNLQCFYNETCINQIQSYFTKYLSMNLTTLDVSLLVQFHMNSTIEDLVNEFMVEEWNSSTIYEGYYKECQPSKCSYSYQTKNGLIYIITTVIGLVGGLITVLKLTIPRLVELMRRKKEETRSETGTTKFKNKSRFVIQMSTLMR</sequence>
<gene>
    <name evidence="5" type="ORF">OXD698_LOCUS8857</name>
</gene>
<evidence type="ECO:0000256" key="1">
    <source>
        <dbReference type="ARBA" id="ARBA00022801"/>
    </source>
</evidence>
<reference evidence="5" key="1">
    <citation type="submission" date="2021-02" db="EMBL/GenBank/DDBJ databases">
        <authorList>
            <person name="Nowell W R."/>
        </authorList>
    </citation>
    <scope>NUCLEOTIDE SEQUENCE</scope>
</reference>
<organism evidence="5 6">
    <name type="scientific">Adineta steineri</name>
    <dbReference type="NCBI Taxonomy" id="433720"/>
    <lineage>
        <taxon>Eukaryota</taxon>
        <taxon>Metazoa</taxon>
        <taxon>Spiralia</taxon>
        <taxon>Gnathifera</taxon>
        <taxon>Rotifera</taxon>
        <taxon>Eurotatoria</taxon>
        <taxon>Bdelloidea</taxon>
        <taxon>Adinetida</taxon>
        <taxon>Adinetidae</taxon>
        <taxon>Adineta</taxon>
    </lineage>
</organism>
<dbReference type="SUPFAM" id="SSF53474">
    <property type="entry name" value="alpha/beta-Hydrolases"/>
    <property type="match status" value="1"/>
</dbReference>
<dbReference type="PANTHER" id="PTHR42776">
    <property type="entry name" value="SERINE PEPTIDASE S9 FAMILY MEMBER"/>
    <property type="match status" value="1"/>
</dbReference>
<protein>
    <recommendedName>
        <fullName evidence="4">Peptidase S9 prolyl oligopeptidase catalytic domain-containing protein</fullName>
    </recommendedName>
</protein>
<proteinExistence type="predicted"/>
<dbReference type="GO" id="GO:0006508">
    <property type="term" value="P:proteolysis"/>
    <property type="evidence" value="ECO:0007669"/>
    <property type="project" value="InterPro"/>
</dbReference>
<name>A0A818RDX9_9BILA</name>
<evidence type="ECO:0000256" key="3">
    <source>
        <dbReference type="SAM" id="SignalP"/>
    </source>
</evidence>
<keyword evidence="2" id="KW-0812">Transmembrane</keyword>
<accession>A0A818RDX9</accession>
<keyword evidence="2" id="KW-0472">Membrane</keyword>
<dbReference type="Gene3D" id="3.40.50.1820">
    <property type="entry name" value="alpha/beta hydrolase"/>
    <property type="match status" value="1"/>
</dbReference>
<evidence type="ECO:0000313" key="6">
    <source>
        <dbReference type="Proteomes" id="UP000663844"/>
    </source>
</evidence>
<evidence type="ECO:0000313" key="5">
    <source>
        <dbReference type="EMBL" id="CAF3648062.1"/>
    </source>
</evidence>
<dbReference type="InterPro" id="IPR029058">
    <property type="entry name" value="AB_hydrolase_fold"/>
</dbReference>
<dbReference type="EMBL" id="CAJOAZ010000436">
    <property type="protein sequence ID" value="CAF3648062.1"/>
    <property type="molecule type" value="Genomic_DNA"/>
</dbReference>
<feature type="chain" id="PRO_5032518708" description="Peptidase S9 prolyl oligopeptidase catalytic domain-containing protein" evidence="3">
    <location>
        <begin position="23"/>
        <end position="1305"/>
    </location>
</feature>
<dbReference type="InterPro" id="IPR001375">
    <property type="entry name" value="Peptidase_S9_cat"/>
</dbReference>
<keyword evidence="3" id="KW-0732">Signal</keyword>
<dbReference type="GO" id="GO:0004252">
    <property type="term" value="F:serine-type endopeptidase activity"/>
    <property type="evidence" value="ECO:0007669"/>
    <property type="project" value="TreeGrafter"/>
</dbReference>
<keyword evidence="2" id="KW-1133">Transmembrane helix</keyword>
<dbReference type="SUPFAM" id="SSF82171">
    <property type="entry name" value="DPP6 N-terminal domain-like"/>
    <property type="match status" value="1"/>
</dbReference>
<keyword evidence="1" id="KW-0378">Hydrolase</keyword>